<gene>
    <name evidence="3" type="ORF">SAMN05421842_1039</name>
</gene>
<dbReference type="RefSeq" id="WP_090088614.1">
    <property type="nucleotide sequence ID" value="NZ_FOMG01000003.1"/>
</dbReference>
<organism evidence="3 4">
    <name type="scientific">Clostridium uliginosum</name>
    <dbReference type="NCBI Taxonomy" id="119641"/>
    <lineage>
        <taxon>Bacteria</taxon>
        <taxon>Bacillati</taxon>
        <taxon>Bacillota</taxon>
        <taxon>Clostridia</taxon>
        <taxon>Eubacteriales</taxon>
        <taxon>Clostridiaceae</taxon>
        <taxon>Clostridium</taxon>
    </lineage>
</organism>
<protein>
    <submittedName>
        <fullName evidence="3">Peptidase family M28</fullName>
    </submittedName>
</protein>
<feature type="domain" description="Peptidase M28" evidence="2">
    <location>
        <begin position="120"/>
        <end position="315"/>
    </location>
</feature>
<dbReference type="PROSITE" id="PS51257">
    <property type="entry name" value="PROKAR_LIPOPROTEIN"/>
    <property type="match status" value="1"/>
</dbReference>
<dbReference type="SUPFAM" id="SSF53187">
    <property type="entry name" value="Zn-dependent exopeptidases"/>
    <property type="match status" value="1"/>
</dbReference>
<accession>A0A1I1IM78</accession>
<dbReference type="OrthoDB" id="233977at2"/>
<dbReference type="PANTHER" id="PTHR12147:SF26">
    <property type="entry name" value="PEPTIDASE M28 DOMAIN-CONTAINING PROTEIN"/>
    <property type="match status" value="1"/>
</dbReference>
<keyword evidence="4" id="KW-1185">Reference proteome</keyword>
<feature type="signal peptide" evidence="1">
    <location>
        <begin position="1"/>
        <end position="24"/>
    </location>
</feature>
<keyword evidence="1" id="KW-0732">Signal</keyword>
<dbReference type="Proteomes" id="UP000199263">
    <property type="component" value="Unassembled WGS sequence"/>
</dbReference>
<dbReference type="Gene3D" id="3.40.630.10">
    <property type="entry name" value="Zn peptidases"/>
    <property type="match status" value="1"/>
</dbReference>
<dbReference type="GO" id="GO:0006508">
    <property type="term" value="P:proteolysis"/>
    <property type="evidence" value="ECO:0007669"/>
    <property type="project" value="InterPro"/>
</dbReference>
<evidence type="ECO:0000256" key="1">
    <source>
        <dbReference type="SAM" id="SignalP"/>
    </source>
</evidence>
<dbReference type="GO" id="GO:0008235">
    <property type="term" value="F:metalloexopeptidase activity"/>
    <property type="evidence" value="ECO:0007669"/>
    <property type="project" value="InterPro"/>
</dbReference>
<evidence type="ECO:0000313" key="4">
    <source>
        <dbReference type="Proteomes" id="UP000199263"/>
    </source>
</evidence>
<feature type="chain" id="PRO_5039077380" evidence="1">
    <location>
        <begin position="25"/>
        <end position="327"/>
    </location>
</feature>
<evidence type="ECO:0000313" key="3">
    <source>
        <dbReference type="EMBL" id="SFC37374.1"/>
    </source>
</evidence>
<sequence length="327" mass="36682">MVNIKCAFKLSIIVMLLVSFTGCSENINKKQNNNKIEQEVKIEIPNTKDIINTLCSDDFGGRLSGSDGDDKTENYIFKIIKDLKLDPLFEEGYYEPYTQDVYKKLVTDENDKPEKKELHNLVGVIKGSDSTKAVIISAHFDHIGYQDGKIIRGALDNASGVATLVQIADILKKESENKTFNQDIIIAFFDGEETGLRGSKAFVKDIQGKYSKLYNINIDCVGGKNSGKIALYNKSKISNKLTTAMKETFRNNNMNFSETQVIGAISDQRSFEEKGIPNIYILQENIKPYIHKETDTPDTLDSNEIEKVANVLSKFVETTDGNDFIIN</sequence>
<dbReference type="STRING" id="119641.SAMN05421842_1039"/>
<proteinExistence type="predicted"/>
<dbReference type="InterPro" id="IPR007484">
    <property type="entry name" value="Peptidase_M28"/>
</dbReference>
<reference evidence="3 4" key="1">
    <citation type="submission" date="2016-10" db="EMBL/GenBank/DDBJ databases">
        <authorList>
            <person name="de Groot N.N."/>
        </authorList>
    </citation>
    <scope>NUCLEOTIDE SEQUENCE [LARGE SCALE GENOMIC DNA]</scope>
    <source>
        <strain evidence="3 4">DSM 12992</strain>
    </source>
</reference>
<evidence type="ECO:0000259" key="2">
    <source>
        <dbReference type="Pfam" id="PF04389"/>
    </source>
</evidence>
<dbReference type="Pfam" id="PF04389">
    <property type="entry name" value="Peptidase_M28"/>
    <property type="match status" value="1"/>
</dbReference>
<dbReference type="AlphaFoldDB" id="A0A1I1IM78"/>
<name>A0A1I1IM78_9CLOT</name>
<dbReference type="InterPro" id="IPR045175">
    <property type="entry name" value="M28_fam"/>
</dbReference>
<dbReference type="EMBL" id="FOMG01000003">
    <property type="protein sequence ID" value="SFC37374.1"/>
    <property type="molecule type" value="Genomic_DNA"/>
</dbReference>
<dbReference type="PANTHER" id="PTHR12147">
    <property type="entry name" value="METALLOPEPTIDASE M28 FAMILY MEMBER"/>
    <property type="match status" value="1"/>
</dbReference>